<dbReference type="PATRIC" id="fig|37916.4.peg.985"/>
<dbReference type="EMBL" id="JYNL01000009">
    <property type="protein sequence ID" value="KMO82483.1"/>
    <property type="molecule type" value="Genomic_DNA"/>
</dbReference>
<proteinExistence type="predicted"/>
<keyword evidence="2" id="KW-1185">Reference proteome</keyword>
<accession>A0A0J6WKF1</accession>
<dbReference type="STRING" id="37916.MCHLDSM_01106"/>
<comment type="caution">
    <text evidence="1">The sequence shown here is derived from an EMBL/GenBank/DDBJ whole genome shotgun (WGS) entry which is preliminary data.</text>
</comment>
<dbReference type="RefSeq" id="WP_048469221.1">
    <property type="nucleotide sequence ID" value="NZ_JYNL01000009.1"/>
</dbReference>
<organism evidence="1 2">
    <name type="scientific">Mycolicibacterium chlorophenolicum</name>
    <dbReference type="NCBI Taxonomy" id="37916"/>
    <lineage>
        <taxon>Bacteria</taxon>
        <taxon>Bacillati</taxon>
        <taxon>Actinomycetota</taxon>
        <taxon>Actinomycetes</taxon>
        <taxon>Mycobacteriales</taxon>
        <taxon>Mycobacteriaceae</taxon>
        <taxon>Mycolicibacterium</taxon>
    </lineage>
</organism>
<dbReference type="Proteomes" id="UP000036513">
    <property type="component" value="Unassembled WGS sequence"/>
</dbReference>
<evidence type="ECO:0000313" key="1">
    <source>
        <dbReference type="EMBL" id="KMO82483.1"/>
    </source>
</evidence>
<protein>
    <submittedName>
        <fullName evidence="1">Uncharacterized protein</fullName>
    </submittedName>
</protein>
<evidence type="ECO:0000313" key="2">
    <source>
        <dbReference type="Proteomes" id="UP000036513"/>
    </source>
</evidence>
<sequence length="93" mass="10315">MGFWEQVDKALADARVARTADELIGALNRWHEPSSGDAFFAGSGGDNQLVEALDRRVWRVSHIESDYHWTAVSGVDGSSIEYVEGDVYKREAS</sequence>
<reference evidence="1 2" key="1">
    <citation type="journal article" date="2015" name="Genome Biol. Evol.">
        <title>Characterization of Three Mycobacterium spp. with Potential Use in Bioremediation by Genome Sequencing and Comparative Genomics.</title>
        <authorList>
            <person name="Das S."/>
            <person name="Pettersson B.M."/>
            <person name="Behra P.R."/>
            <person name="Ramesh M."/>
            <person name="Dasgupta S."/>
            <person name="Bhattacharya A."/>
            <person name="Kirsebom L.A."/>
        </authorList>
    </citation>
    <scope>NUCLEOTIDE SEQUENCE [LARGE SCALE GENOMIC DNA]</scope>
    <source>
        <strain evidence="1 2">DSM 43826</strain>
    </source>
</reference>
<dbReference type="AlphaFoldDB" id="A0A0J6WKF1"/>
<gene>
    <name evidence="1" type="ORF">MCHLDSM_01106</name>
</gene>
<name>A0A0J6WKF1_9MYCO</name>